<protein>
    <submittedName>
        <fullName evidence="10">YSIRK-type signal peptide-containing protein</fullName>
    </submittedName>
</protein>
<evidence type="ECO:0000256" key="4">
    <source>
        <dbReference type="ARBA" id="ARBA00023088"/>
    </source>
</evidence>
<feature type="region of interest" description="Disordered" evidence="5">
    <location>
        <begin position="693"/>
        <end position="717"/>
    </location>
</feature>
<dbReference type="Pfam" id="PF17966">
    <property type="entry name" value="Muc_B2"/>
    <property type="match status" value="1"/>
</dbReference>
<organism evidence="10 11">
    <name type="scientific">Limosilactobacillus urinaemulieris</name>
    <dbReference type="NCBI Taxonomy" id="2742600"/>
    <lineage>
        <taxon>Bacteria</taxon>
        <taxon>Bacillati</taxon>
        <taxon>Bacillota</taxon>
        <taxon>Bacilli</taxon>
        <taxon>Lactobacillales</taxon>
        <taxon>Lactobacillaceae</taxon>
        <taxon>Limosilactobacillus</taxon>
    </lineage>
</organism>
<dbReference type="InterPro" id="IPR019931">
    <property type="entry name" value="LPXTG_anchor"/>
</dbReference>
<dbReference type="PANTHER" id="PTHR48148">
    <property type="entry name" value="KERATINOCYTE PROLINE-RICH PROTEIN"/>
    <property type="match status" value="1"/>
</dbReference>
<feature type="transmembrane region" description="Helical" evidence="6">
    <location>
        <begin position="923"/>
        <end position="940"/>
    </location>
</feature>
<keyword evidence="11" id="KW-1185">Reference proteome</keyword>
<keyword evidence="2" id="KW-0964">Secreted</keyword>
<comment type="caution">
    <text evidence="10">The sequence shown here is derived from an EMBL/GenBank/DDBJ whole genome shotgun (WGS) entry which is preliminary data.</text>
</comment>
<accession>A0ABR8ZIE6</accession>
<evidence type="ECO:0000256" key="1">
    <source>
        <dbReference type="ARBA" id="ARBA00022512"/>
    </source>
</evidence>
<dbReference type="Proteomes" id="UP000645007">
    <property type="component" value="Unassembled WGS sequence"/>
</dbReference>
<keyword evidence="1" id="KW-0134">Cell wall</keyword>
<keyword evidence="6" id="KW-0472">Membrane</keyword>
<evidence type="ECO:0000259" key="9">
    <source>
        <dbReference type="Pfam" id="PF17966"/>
    </source>
</evidence>
<evidence type="ECO:0000313" key="11">
    <source>
        <dbReference type="Proteomes" id="UP000645007"/>
    </source>
</evidence>
<feature type="domain" description="Mub B2-like" evidence="9">
    <location>
        <begin position="720"/>
        <end position="810"/>
    </location>
</feature>
<evidence type="ECO:0000256" key="3">
    <source>
        <dbReference type="ARBA" id="ARBA00022729"/>
    </source>
</evidence>
<dbReference type="Pfam" id="PF00746">
    <property type="entry name" value="Gram_pos_anchor"/>
    <property type="match status" value="1"/>
</dbReference>
<dbReference type="InterPro" id="IPR005877">
    <property type="entry name" value="YSIRK_signal_dom"/>
</dbReference>
<dbReference type="NCBIfam" id="TIGR01168">
    <property type="entry name" value="YSIRK_signal"/>
    <property type="match status" value="1"/>
</dbReference>
<feature type="compositionally biased region" description="Pro residues" evidence="5">
    <location>
        <begin position="814"/>
        <end position="866"/>
    </location>
</feature>
<dbReference type="InterPro" id="IPR041495">
    <property type="entry name" value="Mub_B2"/>
</dbReference>
<dbReference type="RefSeq" id="WP_191910677.1">
    <property type="nucleotide sequence ID" value="NZ_JABUXR010000002.1"/>
</dbReference>
<gene>
    <name evidence="10" type="ORF">HUK45_00925</name>
</gene>
<feature type="domain" description="YSIRK Gram-positive signal peptide" evidence="8">
    <location>
        <begin position="20"/>
        <end position="41"/>
    </location>
</feature>
<keyword evidence="6" id="KW-0812">Transmembrane</keyword>
<evidence type="ECO:0000259" key="7">
    <source>
        <dbReference type="Pfam" id="PF00746"/>
    </source>
</evidence>
<keyword evidence="4" id="KW-0572">Peptidoglycan-anchor</keyword>
<feature type="compositionally biased region" description="Polar residues" evidence="5">
    <location>
        <begin position="905"/>
        <end position="917"/>
    </location>
</feature>
<dbReference type="Gene3D" id="2.60.40.4300">
    <property type="match status" value="1"/>
</dbReference>
<evidence type="ECO:0000256" key="5">
    <source>
        <dbReference type="SAM" id="MobiDB-lite"/>
    </source>
</evidence>
<evidence type="ECO:0000259" key="8">
    <source>
        <dbReference type="Pfam" id="PF04650"/>
    </source>
</evidence>
<dbReference type="Pfam" id="PF04650">
    <property type="entry name" value="YSIRK_signal"/>
    <property type="match status" value="1"/>
</dbReference>
<keyword evidence="6" id="KW-1133">Transmembrane helix</keyword>
<keyword evidence="3" id="KW-0732">Signal</keyword>
<name>A0ABR8ZIE6_9LACO</name>
<feature type="region of interest" description="Disordered" evidence="5">
    <location>
        <begin position="809"/>
        <end position="920"/>
    </location>
</feature>
<evidence type="ECO:0000313" key="10">
    <source>
        <dbReference type="EMBL" id="MBD8084839.1"/>
    </source>
</evidence>
<feature type="domain" description="Gram-positive cocci surface proteins LPxTG" evidence="7">
    <location>
        <begin position="907"/>
        <end position="945"/>
    </location>
</feature>
<proteinExistence type="predicted"/>
<evidence type="ECO:0000256" key="6">
    <source>
        <dbReference type="SAM" id="Phobius"/>
    </source>
</evidence>
<sequence length="946" mass="103243">MVSKGNKKYLMTKQERLIPHYGLRKLSVGVASVLLSTSILMGMATKAQADTVDGEANQEIGQTDKSLVNNATNSVTLKNNQAPTAISTIQDQDQTPVESTTANTDSQQVGKTINVVTHNVTETTGDKATGQRGTTNLELKMTISAEDAQQIKAGDYIDIRLGMPYTTEDGSSYVFSYGAVNDSKDNTRALKYQNQVIGYIVPAGDTESYKQSFPEASSTGAIKWTVIDNQNKDDISSAGSNGYYRVIFNDVLSKYLKNHSGKSGVVDIKAKMVWYNTSSNGDKQALKPSETITLYSDNGETSYSPQNDLQIGNQTFTSGISISVIAKKKGESSVPVTSKSQAIDHTSNTPAHLWRTIDGKEVLQVTNNQAQGVGISLDNLGQNFTITVTKPASNDDVTINFVSASDLQKALQDLVVPLDSKVSSNLVDKLTTTGNYYLSDQFVYPKPKVNVTAVKNDENKITYHVTVDGDYKGFKVTSAANGIELSPVTLITWMPTRKGALLPGKKINNSKEDHDQATYFNQDLHNWLYGYSIRDRDVRNYMNTHPWHVTVTSQNGKYDTDYGYWIDMGTDSKPVNQADVNSTFYGFVNQTIHYVDADGNQMMGDKGKPIADKVQQVTFTSDTGASGSFKADSYFSDIEIPGVKGYSTYRGKKSDGKKIIYSGGKITKIGDEGHFTYPHNNFVEYVVYVKNSEPTPVNPQPDPKPKPDPEPTPKPIPVKVSKTITETIHYVYQDETKAADDKTQQVTFTRNGAKTAEGITWDNWTPAERIFAEVESPEIKGYTPDIKVISEIKVTSEDNNIVKTVIYTKNSIPTPEPQPDPTPQPKPNPAPTPTPDPQPEPQPQPGPTPKPKPDPIPTPTPAPELTPVPNSSDSTPVPEPAPQSGIDNPSPKSDSLVEPKAKTRLVQTGHRQLPQTGLGQGKGLMVLGIVSLLTSFGLGVKKKKNI</sequence>
<reference evidence="10 11" key="1">
    <citation type="submission" date="2020-06" db="EMBL/GenBank/DDBJ databases">
        <title>Limosilactobacillus sp. nov.</title>
        <authorList>
            <person name="Ksiezarek M."/>
            <person name="Goncalves Ribeiro T."/>
            <person name="Rocha J."/>
            <person name="Grosso F."/>
            <person name="Peixe L."/>
        </authorList>
    </citation>
    <scope>NUCLEOTIDE SEQUENCE [LARGE SCALE GENOMIC DNA]</scope>
    <source>
        <strain evidence="11">c9Ua_26_M</strain>
    </source>
</reference>
<dbReference type="EMBL" id="JABUXR010000002">
    <property type="protein sequence ID" value="MBD8084839.1"/>
    <property type="molecule type" value="Genomic_DNA"/>
</dbReference>
<evidence type="ECO:0000256" key="2">
    <source>
        <dbReference type="ARBA" id="ARBA00022525"/>
    </source>
</evidence>
<dbReference type="NCBIfam" id="TIGR01167">
    <property type="entry name" value="LPXTG_anchor"/>
    <property type="match status" value="1"/>
</dbReference>
<dbReference type="PANTHER" id="PTHR48148:SF3">
    <property type="entry name" value="KERATINOCYTE PROLINE-RICH PROTEIN"/>
    <property type="match status" value="1"/>
</dbReference>